<dbReference type="GeneID" id="63186207"/>
<accession>A0A8A2VHL1</accession>
<dbReference type="AlphaFoldDB" id="A0A8A2VHL1"/>
<proteinExistence type="predicted"/>
<reference evidence="3 4" key="1">
    <citation type="submission" date="2021-03" db="EMBL/GenBank/DDBJ databases">
        <title>Haloterrigena longa sp. nov. and Haloterrigena limicola sp. nov., extremely halophilic archaea isolated from a salt lake.</title>
        <authorList>
            <person name="Henglin C."/>
        </authorList>
    </citation>
    <scope>NUCLEOTIDE SEQUENCE [LARGE SCALE GENOMIC DNA]</scope>
    <source>
        <strain evidence="3 4">KZCA68</strain>
    </source>
</reference>
<evidence type="ECO:0000259" key="2">
    <source>
        <dbReference type="Pfam" id="PF25938"/>
    </source>
</evidence>
<protein>
    <recommendedName>
        <fullName evidence="2">DUF7981 domain-containing protein</fullName>
    </recommendedName>
</protein>
<feature type="domain" description="DUF7981" evidence="2">
    <location>
        <begin position="12"/>
        <end position="72"/>
    </location>
</feature>
<evidence type="ECO:0000313" key="3">
    <source>
        <dbReference type="EMBL" id="QSW99915.1"/>
    </source>
</evidence>
<dbReference type="EMBL" id="CP071462">
    <property type="protein sequence ID" value="QSW99915.1"/>
    <property type="molecule type" value="Genomic_DNA"/>
</dbReference>
<gene>
    <name evidence="3" type="ORF">J0X25_02840</name>
</gene>
<dbReference type="RefSeq" id="WP_207289520.1">
    <property type="nucleotide sequence ID" value="NZ_CP071462.1"/>
</dbReference>
<dbReference type="InterPro" id="IPR058287">
    <property type="entry name" value="DUF7981"/>
</dbReference>
<name>A0A8A2VHL1_9EURY</name>
<dbReference type="Pfam" id="PF25938">
    <property type="entry name" value="DUF7981"/>
    <property type="match status" value="1"/>
</dbReference>
<feature type="transmembrane region" description="Helical" evidence="1">
    <location>
        <begin position="20"/>
        <end position="39"/>
    </location>
</feature>
<dbReference type="KEGG" id="hakz:J0X25_02840"/>
<evidence type="ECO:0000256" key="1">
    <source>
        <dbReference type="SAM" id="Phobius"/>
    </source>
</evidence>
<evidence type="ECO:0000313" key="4">
    <source>
        <dbReference type="Proteomes" id="UP000663203"/>
    </source>
</evidence>
<organism evidence="3 4">
    <name type="scientific">Haloterrigena alkaliphila</name>
    <dbReference type="NCBI Taxonomy" id="2816475"/>
    <lineage>
        <taxon>Archaea</taxon>
        <taxon>Methanobacteriati</taxon>
        <taxon>Methanobacteriota</taxon>
        <taxon>Stenosarchaea group</taxon>
        <taxon>Halobacteria</taxon>
        <taxon>Halobacteriales</taxon>
        <taxon>Natrialbaceae</taxon>
        <taxon>Haloterrigena</taxon>
    </lineage>
</organism>
<feature type="transmembrane region" description="Helical" evidence="1">
    <location>
        <begin position="46"/>
        <end position="67"/>
    </location>
</feature>
<sequence>MAPPMPSAVDAHPRVVSALLWGAVGCLAFLALVQGYALLRDPLLSIGRAVVVALLVGSVTAGSAYALEHRVAVWAARRAGPETESHGGDGKSKS</sequence>
<keyword evidence="4" id="KW-1185">Reference proteome</keyword>
<keyword evidence="1" id="KW-1133">Transmembrane helix</keyword>
<keyword evidence="1" id="KW-0812">Transmembrane</keyword>
<dbReference type="Proteomes" id="UP000663203">
    <property type="component" value="Chromosome"/>
</dbReference>
<keyword evidence="1" id="KW-0472">Membrane</keyword>